<evidence type="ECO:0000313" key="4">
    <source>
        <dbReference type="Proteomes" id="UP000006512"/>
    </source>
</evidence>
<dbReference type="EMBL" id="GL883078">
    <property type="protein sequence ID" value="EGF91312.1"/>
    <property type="molecule type" value="Genomic_DNA"/>
</dbReference>
<feature type="compositionally biased region" description="Low complexity" evidence="1">
    <location>
        <begin position="41"/>
        <end position="59"/>
    </location>
</feature>
<feature type="region of interest" description="Disordered" evidence="1">
    <location>
        <begin position="38"/>
        <end position="355"/>
    </location>
</feature>
<dbReference type="HOGENOM" id="CLU_779987_0_0_5"/>
<dbReference type="RefSeq" id="WP_006273512.1">
    <property type="nucleotide sequence ID" value="NZ_GL883078.1"/>
</dbReference>
<protein>
    <submittedName>
        <fullName evidence="3">Large tegument protein</fullName>
    </submittedName>
</protein>
<feature type="compositionally biased region" description="Pro residues" evidence="1">
    <location>
        <begin position="130"/>
        <end position="144"/>
    </location>
</feature>
<feature type="signal peptide" evidence="2">
    <location>
        <begin position="1"/>
        <end position="17"/>
    </location>
</feature>
<organism evidence="3 4">
    <name type="scientific">Asticcacaulis biprosthecium C19</name>
    <dbReference type="NCBI Taxonomy" id="715226"/>
    <lineage>
        <taxon>Bacteria</taxon>
        <taxon>Pseudomonadati</taxon>
        <taxon>Pseudomonadota</taxon>
        <taxon>Alphaproteobacteria</taxon>
        <taxon>Caulobacterales</taxon>
        <taxon>Caulobacteraceae</taxon>
        <taxon>Asticcacaulis</taxon>
    </lineage>
</organism>
<dbReference type="Proteomes" id="UP000006512">
    <property type="component" value="Unassembled WGS sequence"/>
</dbReference>
<evidence type="ECO:0000256" key="1">
    <source>
        <dbReference type="SAM" id="MobiDB-lite"/>
    </source>
</evidence>
<keyword evidence="4" id="KW-1185">Reference proteome</keyword>
<proteinExistence type="predicted"/>
<feature type="compositionally biased region" description="Low complexity" evidence="1">
    <location>
        <begin position="161"/>
        <end position="188"/>
    </location>
</feature>
<evidence type="ECO:0000313" key="3">
    <source>
        <dbReference type="EMBL" id="EGF91312.1"/>
    </source>
</evidence>
<name>F4QM71_9CAUL</name>
<dbReference type="OrthoDB" id="7172811at2"/>
<feature type="compositionally biased region" description="Polar residues" evidence="1">
    <location>
        <begin position="343"/>
        <end position="355"/>
    </location>
</feature>
<accession>F4QM71</accession>
<reference evidence="4" key="1">
    <citation type="submission" date="2011-03" db="EMBL/GenBank/DDBJ databases">
        <title>Draft genome sequence of Brevundimonas diminuta.</title>
        <authorList>
            <person name="Brown P.J.B."/>
            <person name="Buechlein A."/>
            <person name="Hemmerich C."/>
            <person name="Brun Y.V."/>
        </authorList>
    </citation>
    <scope>NUCLEOTIDE SEQUENCE [LARGE SCALE GENOMIC DNA]</scope>
    <source>
        <strain evidence="4">C19</strain>
    </source>
</reference>
<gene>
    <name evidence="3" type="ORF">ABI_27270</name>
</gene>
<feature type="compositionally biased region" description="Low complexity" evidence="1">
    <location>
        <begin position="228"/>
        <end position="240"/>
    </location>
</feature>
<keyword evidence="2" id="KW-0732">Signal</keyword>
<evidence type="ECO:0000256" key="2">
    <source>
        <dbReference type="SAM" id="SignalP"/>
    </source>
</evidence>
<feature type="compositionally biased region" description="Low complexity" evidence="1">
    <location>
        <begin position="105"/>
        <end position="116"/>
    </location>
</feature>
<dbReference type="STRING" id="715226.ABI_27270"/>
<feature type="chain" id="PRO_5003314241" evidence="2">
    <location>
        <begin position="18"/>
        <end position="355"/>
    </location>
</feature>
<dbReference type="PRINTS" id="PR01217">
    <property type="entry name" value="PRICHEXTENSN"/>
</dbReference>
<dbReference type="AlphaFoldDB" id="F4QM71"/>
<sequence>MTLPLTARFLIATTALAAAGSAHGHTADRYLTWESKAQRTQVAPQAQQPAPVPQGQAGARYGVPASPYGQVGDPYARTLTWPTKPGQRPATQTASIERLPQPTMSAPSSAVSVAVPRPAPRPQPVTVAPVPTPQPSSRPAPTPQPVFDDADEPEIVPRNPAPQAQVQPQTQPQTQPQAQPRVQTQVPPMASARTSPQPQPVATAPAPTPVPLTDGESGYQVPANSKYAARIAAARAAQAQEESMAPTPSSGTDEPPQPSGPAQAAAAPRPVESQSLASHETDQVFIPGEQITNAITQEPRRYSLHRQYGMQPDRIQVDPNPTGAILETRFDALETEDEGDNAPQDSSDTVSGSTP</sequence>